<dbReference type="GO" id="GO:0030154">
    <property type="term" value="P:cell differentiation"/>
    <property type="evidence" value="ECO:0007669"/>
    <property type="project" value="TreeGrafter"/>
</dbReference>
<keyword evidence="3" id="KW-0539">Nucleus</keyword>
<evidence type="ECO:0000313" key="7">
    <source>
        <dbReference type="Proteomes" id="UP001153678"/>
    </source>
</evidence>
<accession>A0A9W4T191</accession>
<keyword evidence="1 3" id="KW-0238">DNA-binding</keyword>
<dbReference type="PANTHER" id="PTHR10270">
    <property type="entry name" value="SOX TRANSCRIPTION FACTOR"/>
    <property type="match status" value="1"/>
</dbReference>
<feature type="compositionally biased region" description="Basic and acidic residues" evidence="4">
    <location>
        <begin position="16"/>
        <end position="28"/>
    </location>
</feature>
<dbReference type="SMART" id="SM00398">
    <property type="entry name" value="HMG"/>
    <property type="match status" value="1"/>
</dbReference>
<evidence type="ECO:0000259" key="5">
    <source>
        <dbReference type="PROSITE" id="PS50118"/>
    </source>
</evidence>
<dbReference type="PROSITE" id="PS50118">
    <property type="entry name" value="HMG_BOX_2"/>
    <property type="match status" value="1"/>
</dbReference>
<feature type="DNA-binding region" description="HMG box" evidence="3">
    <location>
        <begin position="68"/>
        <end position="134"/>
    </location>
</feature>
<dbReference type="OrthoDB" id="6247875at2759"/>
<dbReference type="Proteomes" id="UP001153678">
    <property type="component" value="Unassembled WGS sequence"/>
</dbReference>
<feature type="domain" description="HMG box" evidence="5">
    <location>
        <begin position="68"/>
        <end position="134"/>
    </location>
</feature>
<protein>
    <submittedName>
        <fullName evidence="6">542_t:CDS:1</fullName>
    </submittedName>
</protein>
<dbReference type="GO" id="GO:0001228">
    <property type="term" value="F:DNA-binding transcription activator activity, RNA polymerase II-specific"/>
    <property type="evidence" value="ECO:0007669"/>
    <property type="project" value="TreeGrafter"/>
</dbReference>
<dbReference type="SUPFAM" id="SSF47095">
    <property type="entry name" value="HMG-box"/>
    <property type="match status" value="1"/>
</dbReference>
<keyword evidence="7" id="KW-1185">Reference proteome</keyword>
<dbReference type="InterPro" id="IPR050140">
    <property type="entry name" value="SRY-related_HMG-box_TF-like"/>
</dbReference>
<dbReference type="GO" id="GO:0000978">
    <property type="term" value="F:RNA polymerase II cis-regulatory region sequence-specific DNA binding"/>
    <property type="evidence" value="ECO:0007669"/>
    <property type="project" value="TreeGrafter"/>
</dbReference>
<reference evidence="6" key="1">
    <citation type="submission" date="2022-08" db="EMBL/GenBank/DDBJ databases">
        <authorList>
            <person name="Kallberg Y."/>
            <person name="Tangrot J."/>
            <person name="Rosling A."/>
        </authorList>
    </citation>
    <scope>NUCLEOTIDE SEQUENCE</scope>
    <source>
        <strain evidence="6">Wild A</strain>
    </source>
</reference>
<dbReference type="Gene3D" id="1.10.30.10">
    <property type="entry name" value="High mobility group box domain"/>
    <property type="match status" value="1"/>
</dbReference>
<organism evidence="6 7">
    <name type="scientific">Funneliformis geosporum</name>
    <dbReference type="NCBI Taxonomy" id="1117311"/>
    <lineage>
        <taxon>Eukaryota</taxon>
        <taxon>Fungi</taxon>
        <taxon>Fungi incertae sedis</taxon>
        <taxon>Mucoromycota</taxon>
        <taxon>Glomeromycotina</taxon>
        <taxon>Glomeromycetes</taxon>
        <taxon>Glomerales</taxon>
        <taxon>Glomeraceae</taxon>
        <taxon>Funneliformis</taxon>
    </lineage>
</organism>
<evidence type="ECO:0000256" key="2">
    <source>
        <dbReference type="ARBA" id="ARBA00023163"/>
    </source>
</evidence>
<dbReference type="InterPro" id="IPR036910">
    <property type="entry name" value="HMG_box_dom_sf"/>
</dbReference>
<dbReference type="CDD" id="cd01389">
    <property type="entry name" value="HMG-box_ROX1-like"/>
    <property type="match status" value="1"/>
</dbReference>
<dbReference type="Pfam" id="PF00505">
    <property type="entry name" value="HMG_box"/>
    <property type="match status" value="1"/>
</dbReference>
<evidence type="ECO:0000256" key="3">
    <source>
        <dbReference type="PROSITE-ProRule" id="PRU00267"/>
    </source>
</evidence>
<comment type="caution">
    <text evidence="6">The sequence shown here is derived from an EMBL/GenBank/DDBJ whole genome shotgun (WGS) entry which is preliminary data.</text>
</comment>
<name>A0A9W4T191_9GLOM</name>
<keyword evidence="2" id="KW-0804">Transcription</keyword>
<gene>
    <name evidence="6" type="ORF">FWILDA_LOCUS13771</name>
</gene>
<evidence type="ECO:0000256" key="4">
    <source>
        <dbReference type="SAM" id="MobiDB-lite"/>
    </source>
</evidence>
<sequence length="373" mass="42924">MPKISNPKLQNLRLNRQNDKNTKNSPDDRTALEIISGLRAENIPPPDIDFIKRVLKNSRKAKTKKNDPPRPPNAFFLFRNALHSHLSAHNLKVPQVSAAAGKLWNNAGDEMKSKYIRLQEFAKSLHLQMHPGYVYRPRRNIQTTSSSNLELDKISFENKPTSNTSVAPPLPDTFSSYSISEPSSPIKFVDSDLEQLTIIQHNQDIYETKDKSTRYSSRDFITSGHNGPNQKLMEFHQESTQPKQSLPTFLDHYSSPVQNQSKRYYDINSKFLQDQRHQSFTSQQLNQIDPVSIAFPVTSVDNFIMTLGHQALSNLNSTPNLNYAVPNNSGFDVRPIDEPYHYNLPARFDFVDNQGNEFFEDWIDWDYFTKDTF</sequence>
<dbReference type="GO" id="GO:0005634">
    <property type="term" value="C:nucleus"/>
    <property type="evidence" value="ECO:0007669"/>
    <property type="project" value="UniProtKB-UniRule"/>
</dbReference>
<evidence type="ECO:0000256" key="1">
    <source>
        <dbReference type="ARBA" id="ARBA00023125"/>
    </source>
</evidence>
<dbReference type="PANTHER" id="PTHR10270:SF161">
    <property type="entry name" value="SEX-DETERMINING REGION Y PROTEIN"/>
    <property type="match status" value="1"/>
</dbReference>
<proteinExistence type="predicted"/>
<dbReference type="AlphaFoldDB" id="A0A9W4T191"/>
<feature type="region of interest" description="Disordered" evidence="4">
    <location>
        <begin position="1"/>
        <end position="28"/>
    </location>
</feature>
<dbReference type="InterPro" id="IPR009071">
    <property type="entry name" value="HMG_box_dom"/>
</dbReference>
<dbReference type="EMBL" id="CAMKVN010005425">
    <property type="protein sequence ID" value="CAI2188819.1"/>
    <property type="molecule type" value="Genomic_DNA"/>
</dbReference>
<evidence type="ECO:0000313" key="6">
    <source>
        <dbReference type="EMBL" id="CAI2188819.1"/>
    </source>
</evidence>